<feature type="non-terminal residue" evidence="3">
    <location>
        <position position="1"/>
    </location>
</feature>
<evidence type="ECO:0000256" key="2">
    <source>
        <dbReference type="SAM" id="Phobius"/>
    </source>
</evidence>
<reference evidence="3 4" key="1">
    <citation type="journal article" date="2013" name="Curr. Biol.">
        <title>The Genome of the Foraminiferan Reticulomyxa filosa.</title>
        <authorList>
            <person name="Glockner G."/>
            <person name="Hulsmann N."/>
            <person name="Schleicher M."/>
            <person name="Noegel A.A."/>
            <person name="Eichinger L."/>
            <person name="Gallinger C."/>
            <person name="Pawlowski J."/>
            <person name="Sierra R."/>
            <person name="Euteneuer U."/>
            <person name="Pillet L."/>
            <person name="Moustafa A."/>
            <person name="Platzer M."/>
            <person name="Groth M."/>
            <person name="Szafranski K."/>
            <person name="Schliwa M."/>
        </authorList>
    </citation>
    <scope>NUCLEOTIDE SEQUENCE [LARGE SCALE GENOMIC DNA]</scope>
</reference>
<evidence type="ECO:0000313" key="3">
    <source>
        <dbReference type="EMBL" id="ETO24731.1"/>
    </source>
</evidence>
<keyword evidence="2" id="KW-1133">Transmembrane helix</keyword>
<gene>
    <name evidence="3" type="ORF">RFI_12420</name>
</gene>
<feature type="transmembrane region" description="Helical" evidence="2">
    <location>
        <begin position="35"/>
        <end position="62"/>
    </location>
</feature>
<comment type="caution">
    <text evidence="3">The sequence shown here is derived from an EMBL/GenBank/DDBJ whole genome shotgun (WGS) entry which is preliminary data.</text>
</comment>
<dbReference type="AlphaFoldDB" id="X6NFH6"/>
<keyword evidence="2" id="KW-0472">Membrane</keyword>
<feature type="region of interest" description="Disordered" evidence="1">
    <location>
        <begin position="224"/>
        <end position="255"/>
    </location>
</feature>
<evidence type="ECO:0000256" key="1">
    <source>
        <dbReference type="SAM" id="MobiDB-lite"/>
    </source>
</evidence>
<feature type="transmembrane region" description="Helical" evidence="2">
    <location>
        <begin position="415"/>
        <end position="439"/>
    </location>
</feature>
<name>X6NFH6_RETFI</name>
<feature type="transmembrane region" description="Helical" evidence="2">
    <location>
        <begin position="675"/>
        <end position="694"/>
    </location>
</feature>
<feature type="compositionally biased region" description="Low complexity" evidence="1">
    <location>
        <begin position="240"/>
        <end position="251"/>
    </location>
</feature>
<feature type="transmembrane region" description="Helical" evidence="2">
    <location>
        <begin position="587"/>
        <end position="608"/>
    </location>
</feature>
<accession>X6NFH6</accession>
<feature type="transmembrane region" description="Helical" evidence="2">
    <location>
        <begin position="68"/>
        <end position="89"/>
    </location>
</feature>
<evidence type="ECO:0000313" key="4">
    <source>
        <dbReference type="Proteomes" id="UP000023152"/>
    </source>
</evidence>
<sequence>IALYSLLSFCITFVFVMIPLDCAPKAQEKSEQVNLWWYFFVNQLWFSCFNALGLLFCFYGAIPVLSPFHLILLWISEQVACALCGVVFYRYSALQTDYTIVRRYSVWTCFILTITYFGIQSKRLHSKYILFRATHGERSDQSEDSIISIRTHDKYRFDYDANNHSNKSIDNNSNNNNNDNNSSLQHSDNTASFVTAQLMRQQLYSHPKRYENSDSMRPMIIHPSKSHHDSIHSGHLPKASTSTEQSSSLESKTNMTPKLSTGAVAHYKMIENTEDTDAMDIFTNKAPLLSVEYMCAIGPGYLDADDSLYIGRDILSANSQDSPDYNANLKEELFGRMVPRLTMESLQNSSKYKEHNDQKGAEYVCLYRSPLVQYGYCLLFSTGVVCTFEFCQWYTSQYFGQTMNKNDSDYAMRHILAFFIFVISFLVLKSLLKTVGFLIDMGKRGGSVFYYQGEMICMVYYYVFYRLIFTTVDSVYLFIGLKVIHLSNEWIMYAFRSSKWYILFLNNLFATDRSKNDDNSSTWCFCRYMFLPEFAQRIFFDSYTLHVHHSLSQNHPNKGNYSENAEHPSLLHEHAYKNWVSFLCLDFGLRLVIMSSTLIGFVIAFALVRFGYNHHVYHFFGDVTMSHFYRVMVVLTASFVVEIINAVIMELFWWRYHLKKSVIVRVYYLLRNFHFRLFFIVIMGAIACDIIVLLNNFVCFNLFFFLLKLYLFQFCLFEKKYNILQGGTFVSKLTNLMTLVPLIGQLLRVNNTALLSRLNRVKFS</sequence>
<organism evidence="3 4">
    <name type="scientific">Reticulomyxa filosa</name>
    <dbReference type="NCBI Taxonomy" id="46433"/>
    <lineage>
        <taxon>Eukaryota</taxon>
        <taxon>Sar</taxon>
        <taxon>Rhizaria</taxon>
        <taxon>Retaria</taxon>
        <taxon>Foraminifera</taxon>
        <taxon>Monothalamids</taxon>
        <taxon>Reticulomyxidae</taxon>
        <taxon>Reticulomyxa</taxon>
    </lineage>
</organism>
<protein>
    <submittedName>
        <fullName evidence="3">Transcription factor E2F/dimerization partner family protein</fullName>
    </submittedName>
</protein>
<dbReference type="EMBL" id="ASPP01008995">
    <property type="protein sequence ID" value="ETO24731.1"/>
    <property type="molecule type" value="Genomic_DNA"/>
</dbReference>
<proteinExistence type="predicted"/>
<feature type="transmembrane region" description="Helical" evidence="2">
    <location>
        <begin position="101"/>
        <end position="119"/>
    </location>
</feature>
<keyword evidence="4" id="KW-1185">Reference proteome</keyword>
<feature type="transmembrane region" description="Helical" evidence="2">
    <location>
        <begin position="628"/>
        <end position="654"/>
    </location>
</feature>
<keyword evidence="2" id="KW-0812">Transmembrane</keyword>
<feature type="region of interest" description="Disordered" evidence="1">
    <location>
        <begin position="163"/>
        <end position="187"/>
    </location>
</feature>
<feature type="transmembrane region" description="Helical" evidence="2">
    <location>
        <begin position="373"/>
        <end position="394"/>
    </location>
</feature>
<feature type="transmembrane region" description="Helical" evidence="2">
    <location>
        <begin position="6"/>
        <end position="23"/>
    </location>
</feature>
<feature type="transmembrane region" description="Helical" evidence="2">
    <location>
        <begin position="700"/>
        <end position="717"/>
    </location>
</feature>
<dbReference type="Proteomes" id="UP000023152">
    <property type="component" value="Unassembled WGS sequence"/>
</dbReference>